<dbReference type="RefSeq" id="WP_183327692.1">
    <property type="nucleotide sequence ID" value="NZ_JACHHK010000002.1"/>
</dbReference>
<dbReference type="InterPro" id="IPR014036">
    <property type="entry name" value="DeoR-like_C"/>
</dbReference>
<keyword evidence="1" id="KW-0805">Transcription regulation</keyword>
<evidence type="ECO:0000256" key="1">
    <source>
        <dbReference type="ARBA" id="ARBA00023015"/>
    </source>
</evidence>
<dbReference type="PROSITE" id="PS51000">
    <property type="entry name" value="HTH_DEOR_2"/>
    <property type="match status" value="1"/>
</dbReference>
<dbReference type="Gene3D" id="3.40.50.1360">
    <property type="match status" value="1"/>
</dbReference>
<comment type="caution">
    <text evidence="4">The sequence shown here is derived from an EMBL/GenBank/DDBJ whole genome shotgun (WGS) entry which is preliminary data.</text>
</comment>
<evidence type="ECO:0000313" key="4">
    <source>
        <dbReference type="EMBL" id="MBB5182768.1"/>
    </source>
</evidence>
<dbReference type="GO" id="GO:0003700">
    <property type="term" value="F:DNA-binding transcription factor activity"/>
    <property type="evidence" value="ECO:0007669"/>
    <property type="project" value="InterPro"/>
</dbReference>
<dbReference type="InterPro" id="IPR036390">
    <property type="entry name" value="WH_DNA-bd_sf"/>
</dbReference>
<dbReference type="Pfam" id="PF00455">
    <property type="entry name" value="DeoRC"/>
    <property type="match status" value="1"/>
</dbReference>
<dbReference type="InterPro" id="IPR050313">
    <property type="entry name" value="Carb_Metab_HTH_regulators"/>
</dbReference>
<sequence>MNKQARQQAIMDMLSERDEILIATICRHFDVVPMTARRDLKELEQKGLVIRTHGGAVLKEKKIQDTETSLLKRSKQRVDEKRRIAQTALTFVHENERLFIASGSTINIFGLHLMHTMPLTIVTNAINIAYHLSTDDQLHLIVIGGELRKNSLTLTGPMALHDLQQFRLDAAFIGINAVDETGRLYCSSVVESDIVESLFETVPKIYVLADTTKMMQRHFVPIHSHKPYTLITTYEFTAEAQEPFEKKGIEIVQCL</sequence>
<dbReference type="Gene3D" id="1.10.10.10">
    <property type="entry name" value="Winged helix-like DNA-binding domain superfamily/Winged helix DNA-binding domain"/>
    <property type="match status" value="1"/>
</dbReference>
<keyword evidence="5" id="KW-1185">Reference proteome</keyword>
<accession>A0A7W8FV47</accession>
<evidence type="ECO:0000259" key="3">
    <source>
        <dbReference type="PROSITE" id="PS51000"/>
    </source>
</evidence>
<dbReference type="SUPFAM" id="SSF46785">
    <property type="entry name" value="Winged helix' DNA-binding domain"/>
    <property type="match status" value="1"/>
</dbReference>
<dbReference type="Proteomes" id="UP000539953">
    <property type="component" value="Unassembled WGS sequence"/>
</dbReference>
<keyword evidence="2" id="KW-0804">Transcription</keyword>
<dbReference type="Pfam" id="PF08220">
    <property type="entry name" value="HTH_DeoR"/>
    <property type="match status" value="1"/>
</dbReference>
<dbReference type="PANTHER" id="PTHR30363">
    <property type="entry name" value="HTH-TYPE TRANSCRIPTIONAL REGULATOR SRLR-RELATED"/>
    <property type="match status" value="1"/>
</dbReference>
<dbReference type="SMART" id="SM01134">
    <property type="entry name" value="DeoRC"/>
    <property type="match status" value="1"/>
</dbReference>
<dbReference type="PANTHER" id="PTHR30363:SF44">
    <property type="entry name" value="AGA OPERON TRANSCRIPTIONAL REPRESSOR-RELATED"/>
    <property type="match status" value="1"/>
</dbReference>
<evidence type="ECO:0000313" key="5">
    <source>
        <dbReference type="Proteomes" id="UP000539953"/>
    </source>
</evidence>
<feature type="domain" description="HTH deoR-type" evidence="3">
    <location>
        <begin position="3"/>
        <end position="58"/>
    </location>
</feature>
<dbReference type="AlphaFoldDB" id="A0A7W8FV47"/>
<dbReference type="EMBL" id="JACHHK010000002">
    <property type="protein sequence ID" value="MBB5182768.1"/>
    <property type="molecule type" value="Genomic_DNA"/>
</dbReference>
<dbReference type="SMART" id="SM00420">
    <property type="entry name" value="HTH_DEOR"/>
    <property type="match status" value="1"/>
</dbReference>
<evidence type="ECO:0000256" key="2">
    <source>
        <dbReference type="ARBA" id="ARBA00023163"/>
    </source>
</evidence>
<reference evidence="4 5" key="1">
    <citation type="submission" date="2020-08" db="EMBL/GenBank/DDBJ databases">
        <title>Genomic Encyclopedia of Type Strains, Phase IV (KMG-IV): sequencing the most valuable type-strain genomes for metagenomic binning, comparative biology and taxonomic classification.</title>
        <authorList>
            <person name="Goeker M."/>
        </authorList>
    </citation>
    <scope>NUCLEOTIDE SEQUENCE [LARGE SCALE GENOMIC DNA]</scope>
    <source>
        <strain evidence="4 5">DSM 25799</strain>
    </source>
</reference>
<proteinExistence type="predicted"/>
<dbReference type="InterPro" id="IPR036388">
    <property type="entry name" value="WH-like_DNA-bd_sf"/>
</dbReference>
<dbReference type="InterPro" id="IPR037171">
    <property type="entry name" value="NagB/RpiA_transferase-like"/>
</dbReference>
<dbReference type="PRINTS" id="PR00037">
    <property type="entry name" value="HTHLACR"/>
</dbReference>
<dbReference type="InterPro" id="IPR001034">
    <property type="entry name" value="DeoR_HTH"/>
</dbReference>
<organism evidence="4 5">
    <name type="scientific">Catenisphaera adipataccumulans</name>
    <dbReference type="NCBI Taxonomy" id="700500"/>
    <lineage>
        <taxon>Bacteria</taxon>
        <taxon>Bacillati</taxon>
        <taxon>Bacillota</taxon>
        <taxon>Erysipelotrichia</taxon>
        <taxon>Erysipelotrichales</taxon>
        <taxon>Erysipelotrichaceae</taxon>
        <taxon>Catenisphaera</taxon>
    </lineage>
</organism>
<dbReference type="SUPFAM" id="SSF100950">
    <property type="entry name" value="NagB/RpiA/CoA transferase-like"/>
    <property type="match status" value="1"/>
</dbReference>
<protein>
    <submittedName>
        <fullName evidence="4">DeoR/GlpR family transcriptional regulator of sugar metabolism</fullName>
    </submittedName>
</protein>
<name>A0A7W8FV47_9FIRM</name>
<gene>
    <name evidence="4" type="ORF">HNQ47_000787</name>
</gene>